<dbReference type="Proteomes" id="UP000265520">
    <property type="component" value="Unassembled WGS sequence"/>
</dbReference>
<evidence type="ECO:0000313" key="1">
    <source>
        <dbReference type="EMBL" id="MCI87052.1"/>
    </source>
</evidence>
<reference evidence="1 2" key="1">
    <citation type="journal article" date="2018" name="Front. Plant Sci.">
        <title>Red Clover (Trifolium pratense) and Zigzag Clover (T. medium) - A Picture of Genomic Similarities and Differences.</title>
        <authorList>
            <person name="Dluhosova J."/>
            <person name="Istvanek J."/>
            <person name="Nedelnik J."/>
            <person name="Repkova J."/>
        </authorList>
    </citation>
    <scope>NUCLEOTIDE SEQUENCE [LARGE SCALE GENOMIC DNA]</scope>
    <source>
        <strain evidence="2">cv. 10/8</strain>
        <tissue evidence="1">Leaf</tissue>
    </source>
</reference>
<dbReference type="AlphaFoldDB" id="A0A392VI07"/>
<accession>A0A392VI07</accession>
<feature type="non-terminal residue" evidence="1">
    <location>
        <position position="59"/>
    </location>
</feature>
<dbReference type="EMBL" id="LXQA011156338">
    <property type="protein sequence ID" value="MCI87052.1"/>
    <property type="molecule type" value="Genomic_DNA"/>
</dbReference>
<protein>
    <submittedName>
        <fullName evidence="1">Uncharacterized protein</fullName>
    </submittedName>
</protein>
<sequence>MEGHHEVNVIHMGWRGQERDLFSDGRTDTDKSVSYQLLLDMEDKGKGKSEERVVQAAVT</sequence>
<comment type="caution">
    <text evidence="1">The sequence shown here is derived from an EMBL/GenBank/DDBJ whole genome shotgun (WGS) entry which is preliminary data.</text>
</comment>
<name>A0A392VI07_9FABA</name>
<evidence type="ECO:0000313" key="2">
    <source>
        <dbReference type="Proteomes" id="UP000265520"/>
    </source>
</evidence>
<organism evidence="1 2">
    <name type="scientific">Trifolium medium</name>
    <dbReference type="NCBI Taxonomy" id="97028"/>
    <lineage>
        <taxon>Eukaryota</taxon>
        <taxon>Viridiplantae</taxon>
        <taxon>Streptophyta</taxon>
        <taxon>Embryophyta</taxon>
        <taxon>Tracheophyta</taxon>
        <taxon>Spermatophyta</taxon>
        <taxon>Magnoliopsida</taxon>
        <taxon>eudicotyledons</taxon>
        <taxon>Gunneridae</taxon>
        <taxon>Pentapetalae</taxon>
        <taxon>rosids</taxon>
        <taxon>fabids</taxon>
        <taxon>Fabales</taxon>
        <taxon>Fabaceae</taxon>
        <taxon>Papilionoideae</taxon>
        <taxon>50 kb inversion clade</taxon>
        <taxon>NPAAA clade</taxon>
        <taxon>Hologalegina</taxon>
        <taxon>IRL clade</taxon>
        <taxon>Trifolieae</taxon>
        <taxon>Trifolium</taxon>
    </lineage>
</organism>
<proteinExistence type="predicted"/>
<keyword evidence="2" id="KW-1185">Reference proteome</keyword>